<organism evidence="8 9">
    <name type="scientific">Cinchona calisaya</name>
    <dbReference type="NCBI Taxonomy" id="153742"/>
    <lineage>
        <taxon>Eukaryota</taxon>
        <taxon>Viridiplantae</taxon>
        <taxon>Streptophyta</taxon>
        <taxon>Embryophyta</taxon>
        <taxon>Tracheophyta</taxon>
        <taxon>Spermatophyta</taxon>
        <taxon>Magnoliopsida</taxon>
        <taxon>eudicotyledons</taxon>
        <taxon>Gunneridae</taxon>
        <taxon>Pentapetalae</taxon>
        <taxon>asterids</taxon>
        <taxon>lamiids</taxon>
        <taxon>Gentianales</taxon>
        <taxon>Rubiaceae</taxon>
        <taxon>Cinchonoideae</taxon>
        <taxon>Cinchoneae</taxon>
        <taxon>Cinchona</taxon>
    </lineage>
</organism>
<keyword evidence="4" id="KW-0449">Lipoprotein</keyword>
<feature type="compositionally biased region" description="Polar residues" evidence="6">
    <location>
        <begin position="185"/>
        <end position="195"/>
    </location>
</feature>
<comment type="caution">
    <text evidence="8">The sequence shown here is derived from an EMBL/GenBank/DDBJ whole genome shotgun (WGS) entry which is preliminary data.</text>
</comment>
<feature type="domain" description="HMA" evidence="7">
    <location>
        <begin position="9"/>
        <end position="72"/>
    </location>
</feature>
<gene>
    <name evidence="8" type="ORF">ACH5RR_001421</name>
</gene>
<evidence type="ECO:0000256" key="5">
    <source>
        <dbReference type="ARBA" id="ARBA00024045"/>
    </source>
</evidence>
<dbReference type="GO" id="GO:0009626">
    <property type="term" value="P:plant-type hypersensitive response"/>
    <property type="evidence" value="ECO:0007669"/>
    <property type="project" value="UniProtKB-KW"/>
</dbReference>
<dbReference type="FunFam" id="3.30.70.100:FF:000008">
    <property type="entry name" value="Copper transport protein ATOX1"/>
    <property type="match status" value="1"/>
</dbReference>
<dbReference type="PROSITE" id="PS50846">
    <property type="entry name" value="HMA_2"/>
    <property type="match status" value="1"/>
</dbReference>
<feature type="region of interest" description="Disordered" evidence="6">
    <location>
        <begin position="248"/>
        <end position="325"/>
    </location>
</feature>
<evidence type="ECO:0000259" key="7">
    <source>
        <dbReference type="PROSITE" id="PS50846"/>
    </source>
</evidence>
<feature type="compositionally biased region" description="Acidic residues" evidence="6">
    <location>
        <begin position="150"/>
        <end position="180"/>
    </location>
</feature>
<dbReference type="EMBL" id="JBJUIK010000001">
    <property type="protein sequence ID" value="KAL3538055.1"/>
    <property type="molecule type" value="Genomic_DNA"/>
</dbReference>
<proteinExistence type="inferred from homology"/>
<sequence length="455" mass="47883">MNKQDFLKTQTCVLRVNIHCDGCKQKVKKKLQKIDGVYTVKTDVAQGKVTVTGNVDPATLINKLDKAGKHAELWGAQKGGGGALNLNQFKNMQIDNFKGGKDNKSQKGSKDQQKGGQQQAHQQQQMQNLKGSKDVKFPPKDQKAVKFSLPEEDDEFDDDFDDDFDEEDDFDDEFDDEFDNGFDGHQQQHPKTTKTIPVMGGGSGGGGGGGGHGGGGGGGGGTKGSKGMMNGFLKGVFSNGGNAKKGGGGAVLPMQMKGMGGNNDGKNGNGGKNGKGGNQNQGGKNGGGMPGEGKNGGVNGKGQNNGGAGGKNNENWGKNGGGMNMMNNLPQGFHDIGMNNKGLGARNMGQMPQMGSYPMGPAGNMPAVQGLPAGAAMNGGYFQGLGQGNPYMNQQYMAQMMMNQQQANGHGMYNPMMYARPQVPMHYGPSMMLPPVTDNYTHIFSDENTNSCSIM</sequence>
<dbReference type="GO" id="GO:0016020">
    <property type="term" value="C:membrane"/>
    <property type="evidence" value="ECO:0007669"/>
    <property type="project" value="UniProtKB-SubCell"/>
</dbReference>
<dbReference type="InterPro" id="IPR036163">
    <property type="entry name" value="HMA_dom_sf"/>
</dbReference>
<evidence type="ECO:0000256" key="3">
    <source>
        <dbReference type="ARBA" id="ARBA00022723"/>
    </source>
</evidence>
<dbReference type="PANTHER" id="PTHR45868">
    <property type="entry name" value="HEAVY METAL-ASSOCIATED ISOPRENYLATED PLANT PROTEIN 33-RELATED"/>
    <property type="match status" value="1"/>
</dbReference>
<dbReference type="CDD" id="cd00371">
    <property type="entry name" value="HMA"/>
    <property type="match status" value="1"/>
</dbReference>
<evidence type="ECO:0000313" key="8">
    <source>
        <dbReference type="EMBL" id="KAL3538055.1"/>
    </source>
</evidence>
<evidence type="ECO:0000256" key="4">
    <source>
        <dbReference type="ARBA" id="ARBA00023289"/>
    </source>
</evidence>
<dbReference type="InterPro" id="IPR006121">
    <property type="entry name" value="HMA_dom"/>
</dbReference>
<dbReference type="PANTHER" id="PTHR45868:SF83">
    <property type="entry name" value="HEAVY METAL-ASSOCIATED ISOPRENYLATED PLANT PROTEIN 33"/>
    <property type="match status" value="1"/>
</dbReference>
<feature type="region of interest" description="Disordered" evidence="6">
    <location>
        <begin position="96"/>
        <end position="222"/>
    </location>
</feature>
<feature type="compositionally biased region" description="Low complexity" evidence="6">
    <location>
        <begin position="114"/>
        <end position="127"/>
    </location>
</feature>
<reference evidence="8 9" key="1">
    <citation type="submission" date="2024-11" db="EMBL/GenBank/DDBJ databases">
        <title>A near-complete genome assembly of Cinchona calisaya.</title>
        <authorList>
            <person name="Lian D.C."/>
            <person name="Zhao X.W."/>
            <person name="Wei L."/>
        </authorList>
    </citation>
    <scope>NUCLEOTIDE SEQUENCE [LARGE SCALE GENOMIC DNA]</scope>
    <source>
        <tissue evidence="8">Nenye</tissue>
    </source>
</reference>
<dbReference type="SUPFAM" id="SSF55008">
    <property type="entry name" value="HMA, heavy metal-associated domain"/>
    <property type="match status" value="1"/>
</dbReference>
<comment type="similarity">
    <text evidence="5">Belongs to the HIPP family.</text>
</comment>
<dbReference type="GO" id="GO:0046872">
    <property type="term" value="F:metal ion binding"/>
    <property type="evidence" value="ECO:0007669"/>
    <property type="project" value="UniProtKB-KW"/>
</dbReference>
<dbReference type="Pfam" id="PF00403">
    <property type="entry name" value="HMA"/>
    <property type="match status" value="1"/>
</dbReference>
<evidence type="ECO:0000256" key="6">
    <source>
        <dbReference type="SAM" id="MobiDB-lite"/>
    </source>
</evidence>
<accession>A0ABD3B3W2</accession>
<dbReference type="Proteomes" id="UP001630127">
    <property type="component" value="Unassembled WGS sequence"/>
</dbReference>
<feature type="compositionally biased region" description="Basic and acidic residues" evidence="6">
    <location>
        <begin position="98"/>
        <end position="113"/>
    </location>
</feature>
<protein>
    <recommendedName>
        <fullName evidence="7">HMA domain-containing protein</fullName>
    </recommendedName>
</protein>
<keyword evidence="9" id="KW-1185">Reference proteome</keyword>
<feature type="compositionally biased region" description="Gly residues" evidence="6">
    <location>
        <begin position="199"/>
        <end position="222"/>
    </location>
</feature>
<keyword evidence="2" id="KW-0488">Methylation</keyword>
<evidence type="ECO:0000256" key="1">
    <source>
        <dbReference type="ARBA" id="ARBA00004170"/>
    </source>
</evidence>
<evidence type="ECO:0000256" key="2">
    <source>
        <dbReference type="ARBA" id="ARBA00022481"/>
    </source>
</evidence>
<keyword evidence="4" id="KW-0636">Prenylation</keyword>
<dbReference type="AlphaFoldDB" id="A0ABD3B3W2"/>
<keyword evidence="3" id="KW-0479">Metal-binding</keyword>
<feature type="compositionally biased region" description="Basic and acidic residues" evidence="6">
    <location>
        <begin position="131"/>
        <end position="144"/>
    </location>
</feature>
<name>A0ABD3B3W2_9GENT</name>
<evidence type="ECO:0000313" key="9">
    <source>
        <dbReference type="Proteomes" id="UP001630127"/>
    </source>
</evidence>
<comment type="subcellular location">
    <subcellularLocation>
        <location evidence="1">Membrane</location>
        <topology evidence="1">Peripheral membrane protein</topology>
    </subcellularLocation>
</comment>
<dbReference type="Gene3D" id="3.30.70.100">
    <property type="match status" value="1"/>
</dbReference>
<feature type="compositionally biased region" description="Gly residues" evidence="6">
    <location>
        <begin position="258"/>
        <end position="310"/>
    </location>
</feature>